<accession>A0A285U7V8</accession>
<name>A0A285U7V8_9BACL</name>
<dbReference type="Proteomes" id="UP000219252">
    <property type="component" value="Unassembled WGS sequence"/>
</dbReference>
<evidence type="ECO:0000313" key="2">
    <source>
        <dbReference type="Proteomes" id="UP000219252"/>
    </source>
</evidence>
<proteinExistence type="predicted"/>
<sequence>MRDQFQFDNFDFNINGVGRPDINTVREFVVTEEFRVNVGKKALILIAPFPFLIIGTIKAVNGDFLIIKADVTNVNELDDEIFRIHIDEIEVFYIEQPGKPEIPDIRHRNDEHD</sequence>
<gene>
    <name evidence="1" type="ORF">SAMN05877842_103234</name>
</gene>
<dbReference type="EMBL" id="OBQC01000003">
    <property type="protein sequence ID" value="SOC37478.1"/>
    <property type="molecule type" value="Genomic_DNA"/>
</dbReference>
<evidence type="ECO:0000313" key="1">
    <source>
        <dbReference type="EMBL" id="SOC37478.1"/>
    </source>
</evidence>
<reference evidence="2" key="1">
    <citation type="submission" date="2017-08" db="EMBL/GenBank/DDBJ databases">
        <authorList>
            <person name="Varghese N."/>
            <person name="Submissions S."/>
        </authorList>
    </citation>
    <scope>NUCLEOTIDE SEQUENCE [LARGE SCALE GENOMIC DNA]</scope>
    <source>
        <strain evidence="2">JC23</strain>
    </source>
</reference>
<keyword evidence="2" id="KW-1185">Reference proteome</keyword>
<dbReference type="AlphaFoldDB" id="A0A285U7V8"/>
<dbReference type="RefSeq" id="WP_235864537.1">
    <property type="nucleotide sequence ID" value="NZ_OBQC01000003.1"/>
</dbReference>
<organism evidence="1 2">
    <name type="scientific">Ureibacillus acetophenoni</name>
    <dbReference type="NCBI Taxonomy" id="614649"/>
    <lineage>
        <taxon>Bacteria</taxon>
        <taxon>Bacillati</taxon>
        <taxon>Bacillota</taxon>
        <taxon>Bacilli</taxon>
        <taxon>Bacillales</taxon>
        <taxon>Caryophanaceae</taxon>
        <taxon>Ureibacillus</taxon>
    </lineage>
</organism>
<protein>
    <submittedName>
        <fullName evidence="1">Uncharacterized protein</fullName>
    </submittedName>
</protein>